<evidence type="ECO:0000313" key="9">
    <source>
        <dbReference type="EMBL" id="XAN06713.1"/>
    </source>
</evidence>
<gene>
    <name evidence="9" type="ORF">AADG42_05115</name>
</gene>
<name>A0ABZ3FL03_9ACTN</name>
<keyword evidence="3" id="KW-0201">Cytochrome c-type biogenesis</keyword>
<feature type="region of interest" description="Disordered" evidence="6">
    <location>
        <begin position="1"/>
        <end position="24"/>
    </location>
</feature>
<organism evidence="9 10">
    <name type="scientific">Ammonicoccus fulvus</name>
    <dbReference type="NCBI Taxonomy" id="3138240"/>
    <lineage>
        <taxon>Bacteria</taxon>
        <taxon>Bacillati</taxon>
        <taxon>Actinomycetota</taxon>
        <taxon>Actinomycetes</taxon>
        <taxon>Propionibacteriales</taxon>
        <taxon>Propionibacteriaceae</taxon>
        <taxon>Ammonicoccus</taxon>
    </lineage>
</organism>
<dbReference type="Pfam" id="PF05140">
    <property type="entry name" value="ResB"/>
    <property type="match status" value="1"/>
</dbReference>
<evidence type="ECO:0000313" key="10">
    <source>
        <dbReference type="Proteomes" id="UP001442841"/>
    </source>
</evidence>
<dbReference type="PANTHER" id="PTHR31566">
    <property type="entry name" value="CYTOCHROME C BIOGENESIS PROTEIN CCS1, CHLOROPLASTIC"/>
    <property type="match status" value="1"/>
</dbReference>
<evidence type="ECO:0000256" key="3">
    <source>
        <dbReference type="ARBA" id="ARBA00022748"/>
    </source>
</evidence>
<keyword evidence="2 7" id="KW-0812">Transmembrane</keyword>
<evidence type="ECO:0000256" key="7">
    <source>
        <dbReference type="SAM" id="Phobius"/>
    </source>
</evidence>
<accession>A0ABZ3FL03</accession>
<evidence type="ECO:0000256" key="5">
    <source>
        <dbReference type="ARBA" id="ARBA00023136"/>
    </source>
</evidence>
<feature type="transmembrane region" description="Helical" evidence="7">
    <location>
        <begin position="461"/>
        <end position="481"/>
    </location>
</feature>
<dbReference type="PANTHER" id="PTHR31566:SF0">
    <property type="entry name" value="CYTOCHROME C BIOGENESIS PROTEIN CCS1, CHLOROPLASTIC"/>
    <property type="match status" value="1"/>
</dbReference>
<proteinExistence type="predicted"/>
<feature type="compositionally biased region" description="Basic and acidic residues" evidence="6">
    <location>
        <begin position="13"/>
        <end position="22"/>
    </location>
</feature>
<dbReference type="InterPro" id="IPR023494">
    <property type="entry name" value="Cyt_c_bgen_Ccs1/CcsB/ResB"/>
</dbReference>
<dbReference type="Proteomes" id="UP001442841">
    <property type="component" value="Chromosome"/>
</dbReference>
<dbReference type="InterPro" id="IPR007816">
    <property type="entry name" value="ResB-like_domain"/>
</dbReference>
<dbReference type="EMBL" id="CP154795">
    <property type="protein sequence ID" value="XAN06713.1"/>
    <property type="molecule type" value="Genomic_DNA"/>
</dbReference>
<feature type="transmembrane region" description="Helical" evidence="7">
    <location>
        <begin position="100"/>
        <end position="118"/>
    </location>
</feature>
<keyword evidence="10" id="KW-1185">Reference proteome</keyword>
<evidence type="ECO:0000256" key="6">
    <source>
        <dbReference type="SAM" id="MobiDB-lite"/>
    </source>
</evidence>
<sequence length="523" mass="56858">MTDQSTATAPPEHQPDRPRKPADASALSPLELLRFAWTQLTSMRTALTLLFIAALAAIPGSLIPQRPVSPVQVREFITENPRLGGFYDAVGLFEVYTSPWFSAIYLLLLVSLIGCIVPRIGVYARALRAEPVNTPRNLSRLPAYAKVDGRDDAIERATEHLRAKHYRVRRIEEDGATSLSAERGYLREAGNLVFHLSLVAMLLGVATGVLFGYRGAAIVPVGGGFSNNLTQYDELTSGAEFTDLDLQPFSVLIDDFTARFETGKVNTGQPREFTANVTVIERPGAEPKPDVIEVNHPLEIAGTQVHLLGHGYAPRVTVHDGEGNVAWSGPVVFLPQDGNFTSNGVIKAPDARPDRLAFEGIFVPTTPVDNAMPRSLFPDAYNPELFLNAYHGPPRVATGEPENVYSLNKTGLTQYLQANGEPLRFRLKAGESFALPDGRGTITYEGYQRWVRLQVSYTPGLAATLAACLIGVAGLCMSLFIRPRRLWVRAAADGSVEVTGLDRAEGRTGLAEAVGELGESVLR</sequence>
<feature type="transmembrane region" description="Helical" evidence="7">
    <location>
        <begin position="192"/>
        <end position="213"/>
    </location>
</feature>
<dbReference type="RefSeq" id="WP_425308142.1">
    <property type="nucleotide sequence ID" value="NZ_CP154795.1"/>
</dbReference>
<protein>
    <submittedName>
        <fullName evidence="9">Cytochrome c biogenesis protein ResB</fullName>
    </submittedName>
</protein>
<keyword evidence="5 7" id="KW-0472">Membrane</keyword>
<reference evidence="9 10" key="1">
    <citation type="submission" date="2024-04" db="EMBL/GenBank/DDBJ databases">
        <title>Isolation of an actinomycete strain from pig manure.</title>
        <authorList>
            <person name="Gong T."/>
            <person name="Yu Z."/>
            <person name="An M."/>
            <person name="Wei C."/>
            <person name="Yang W."/>
            <person name="Liu L."/>
        </authorList>
    </citation>
    <scope>NUCLEOTIDE SEQUENCE [LARGE SCALE GENOMIC DNA]</scope>
    <source>
        <strain evidence="9 10">ZF39</strain>
    </source>
</reference>
<evidence type="ECO:0000259" key="8">
    <source>
        <dbReference type="Pfam" id="PF05140"/>
    </source>
</evidence>
<comment type="subcellular location">
    <subcellularLocation>
        <location evidence="1">Membrane</location>
        <topology evidence="1">Multi-pass membrane protein</topology>
    </subcellularLocation>
</comment>
<feature type="transmembrane region" description="Helical" evidence="7">
    <location>
        <begin position="45"/>
        <end position="63"/>
    </location>
</feature>
<evidence type="ECO:0000256" key="1">
    <source>
        <dbReference type="ARBA" id="ARBA00004141"/>
    </source>
</evidence>
<evidence type="ECO:0000256" key="4">
    <source>
        <dbReference type="ARBA" id="ARBA00022989"/>
    </source>
</evidence>
<keyword evidence="4 7" id="KW-1133">Transmembrane helix</keyword>
<evidence type="ECO:0000256" key="2">
    <source>
        <dbReference type="ARBA" id="ARBA00022692"/>
    </source>
</evidence>
<feature type="domain" description="ResB-like" evidence="8">
    <location>
        <begin position="43"/>
        <end position="505"/>
    </location>
</feature>